<dbReference type="PROSITE" id="PS50005">
    <property type="entry name" value="TPR"/>
    <property type="match status" value="1"/>
</dbReference>
<evidence type="ECO:0000313" key="5">
    <source>
        <dbReference type="Proteomes" id="UP000288972"/>
    </source>
</evidence>
<proteinExistence type="predicted"/>
<feature type="compositionally biased region" description="Low complexity" evidence="3">
    <location>
        <begin position="305"/>
        <end position="331"/>
    </location>
</feature>
<evidence type="ECO:0000256" key="3">
    <source>
        <dbReference type="SAM" id="MobiDB-lite"/>
    </source>
</evidence>
<keyword evidence="1" id="KW-0802">TPR repeat</keyword>
<dbReference type="Proteomes" id="UP000288972">
    <property type="component" value="Chromosome"/>
</dbReference>
<feature type="coiled-coil region" evidence="2">
    <location>
        <begin position="891"/>
        <end position="918"/>
    </location>
</feature>
<evidence type="ECO:0000256" key="2">
    <source>
        <dbReference type="SAM" id="Coils"/>
    </source>
</evidence>
<name>A0AAE5WZN0_9BRAD</name>
<feature type="compositionally biased region" description="Basic and acidic residues" evidence="3">
    <location>
        <begin position="359"/>
        <end position="370"/>
    </location>
</feature>
<dbReference type="InterPro" id="IPR019734">
    <property type="entry name" value="TPR_rpt"/>
</dbReference>
<dbReference type="KEGG" id="bgz:XH91_12380"/>
<evidence type="ECO:0000256" key="1">
    <source>
        <dbReference type="PROSITE-ProRule" id="PRU00339"/>
    </source>
</evidence>
<keyword evidence="2" id="KW-0175">Coiled coil</keyword>
<dbReference type="SUPFAM" id="SSF48452">
    <property type="entry name" value="TPR-like"/>
    <property type="match status" value="1"/>
</dbReference>
<reference evidence="4 5" key="1">
    <citation type="submission" date="2018-06" db="EMBL/GenBank/DDBJ databases">
        <title>Comparative genomics of rhizobia nodulating Arachis hypogaea in China.</title>
        <authorList>
            <person name="Li Y."/>
        </authorList>
    </citation>
    <scope>NUCLEOTIDE SEQUENCE [LARGE SCALE GENOMIC DNA]</scope>
    <source>
        <strain evidence="4 5">CCBAU 51670</strain>
    </source>
</reference>
<evidence type="ECO:0000313" key="4">
    <source>
        <dbReference type="EMBL" id="QAU46081.1"/>
    </source>
</evidence>
<dbReference type="AlphaFoldDB" id="A0AAE5WZN0"/>
<dbReference type="Gene3D" id="1.25.40.10">
    <property type="entry name" value="Tetratricopeptide repeat domain"/>
    <property type="match status" value="1"/>
</dbReference>
<feature type="region of interest" description="Disordered" evidence="3">
    <location>
        <begin position="359"/>
        <end position="468"/>
    </location>
</feature>
<feature type="compositionally biased region" description="Low complexity" evidence="3">
    <location>
        <begin position="406"/>
        <end position="420"/>
    </location>
</feature>
<organism evidence="4 5">
    <name type="scientific">Bradyrhizobium guangzhouense</name>
    <dbReference type="NCBI Taxonomy" id="1325095"/>
    <lineage>
        <taxon>Bacteria</taxon>
        <taxon>Pseudomonadati</taxon>
        <taxon>Pseudomonadota</taxon>
        <taxon>Alphaproteobacteria</taxon>
        <taxon>Hyphomicrobiales</taxon>
        <taxon>Nitrobacteraceae</taxon>
        <taxon>Bradyrhizobium</taxon>
    </lineage>
</organism>
<feature type="repeat" description="TPR" evidence="1">
    <location>
        <begin position="935"/>
        <end position="968"/>
    </location>
</feature>
<protein>
    <submittedName>
        <fullName evidence="4">Tetratricopeptide repeat protein</fullName>
    </submittedName>
</protein>
<feature type="compositionally biased region" description="Basic and acidic residues" evidence="3">
    <location>
        <begin position="423"/>
        <end position="448"/>
    </location>
</feature>
<gene>
    <name evidence="4" type="ORF">XH91_12380</name>
</gene>
<feature type="compositionally biased region" description="Low complexity" evidence="3">
    <location>
        <begin position="371"/>
        <end position="387"/>
    </location>
</feature>
<sequence length="1275" mass="138676">MGRHQCRRGPVEPEEMPPMAREAAAGFVSRARALALGLSRHVRKAVLLGACALVSLNSFARAADPIRGEATFSAGGGFARLVIKLGEDVPSEVTTAGSILIIRFDRPVDVPVDRVPEGAPDYVNSARRDPDGSAIRLSLARRVTVNTMNAGERTFIDLLPEGWKGAPPSLPMDVVKELAERARVAERALRAQRAAAESKKRPPIRVRASVQPTFVRFVFEMPDGVGVSSVLNEQKLTLVFNANLNFDLADAVVAAPPNVASIKQKADIDTTSVEVALIGDSDVHSFRDDKNYVVDIAFQPDKSKTAATPEAAIAKAEAGSQGAPADKPAAAKPKEVHSEIKPPTSEAIAREAKIEVKPDVKPEVKAEAKPEAPAAMPAAEAPKSAPAVNSTEAPHVTEAPKPAPPVMEAAAPAAPAKPMVTELPKEVAKEPVKEEPKEAVKEAPKDAPRPAPVEAQAAPPPPVASVDARRDSDGLRVTFPLSVATPAAAFRRGDTVWLVFDSPKPVDVEAIRTRGGAMIGEVSRMPLEKGQAVRIRLTRPLVYSLTSEEVGKETNWLLTLADKIQATPLPLMMSRNITDPALANIAIPFANPGMLHKLTDPDAGDMLYVVTAQRPVRGFIKRQDLVDLSLLESAHGIAIRPNSDDVGVEVGQDKVILGKKGGLTLSPVDVSAERAPTAVRPVFNPENWRKGQSEDFWTRQSDLIAAISAVEPAQRSLPRLDLAQFYMSRAMYYEAKSVTEVMLTDPLNKEESSALIIHAIACILIGRPAQGLKDLANPVIGNSHDSQLWKALAYARQGKWADAREKFKNVEFAIASLPLDIQRIVTMDAMRASLEVKDYAGASKRRGEIEVVGVPPEAAPGFAVLRGRLAEALGHDKDALDDYKFAVASDDRQAAAEAKQLEVALRQKRDEISKEDALKELETLSMTWRGDAIEVKTLQMLSQLYSENGRYRDALTAARTATKMQPNSEASRQAQDLASDLFTQIFLGPKGDELPPVEALGMFYEFRELTPIGRRGDELIRRLADRLASIDLLDQAAELLQYQVDHRLEGAARAQVAARLAMIYLANRKPDMAITALRASRISDLSGELRQQRLLLEARAQSDVGRHDLALDIVSNVSGREVLRLRSDIFWAARRWRESAEQIELYYGERFRDFKPLNAVEKSDIIRAAVGYALADDSIGLSRFREKYAPLMSESADRLAFDIASKPAAASSAEFEEIAKLAASVDTLDGFLREMKQRFPDATARAPASPQAKDETDHTGSLPTIPVVRQIKMTR</sequence>
<feature type="region of interest" description="Disordered" evidence="3">
    <location>
        <begin position="1240"/>
        <end position="1266"/>
    </location>
</feature>
<feature type="region of interest" description="Disordered" evidence="3">
    <location>
        <begin position="304"/>
        <end position="346"/>
    </location>
</feature>
<dbReference type="EMBL" id="CP030053">
    <property type="protein sequence ID" value="QAU46081.1"/>
    <property type="molecule type" value="Genomic_DNA"/>
</dbReference>
<accession>A0AAE5WZN0</accession>
<dbReference type="InterPro" id="IPR011990">
    <property type="entry name" value="TPR-like_helical_dom_sf"/>
</dbReference>